<evidence type="ECO:0000313" key="11">
    <source>
        <dbReference type="Proteomes" id="UP000216020"/>
    </source>
</evidence>
<dbReference type="GO" id="GO:0006865">
    <property type="term" value="P:amino acid transport"/>
    <property type="evidence" value="ECO:0007669"/>
    <property type="project" value="TreeGrafter"/>
</dbReference>
<dbReference type="GO" id="GO:0043190">
    <property type="term" value="C:ATP-binding cassette (ABC) transporter complex"/>
    <property type="evidence" value="ECO:0007669"/>
    <property type="project" value="InterPro"/>
</dbReference>
<dbReference type="PANTHER" id="PTHR30614:SF47">
    <property type="entry name" value="ABC TRANSPORTER PERMEASE"/>
    <property type="match status" value="1"/>
</dbReference>
<dbReference type="OrthoDB" id="6534575at2"/>
<keyword evidence="11" id="KW-1185">Reference proteome</keyword>
<evidence type="ECO:0000256" key="8">
    <source>
        <dbReference type="RuleBase" id="RU363032"/>
    </source>
</evidence>
<dbReference type="CDD" id="cd06261">
    <property type="entry name" value="TM_PBP2"/>
    <property type="match status" value="1"/>
</dbReference>
<dbReference type="InterPro" id="IPR043429">
    <property type="entry name" value="ArtM/GltK/GlnP/TcyL/YhdX-like"/>
</dbReference>
<dbReference type="Gene3D" id="1.10.3720.10">
    <property type="entry name" value="MetI-like"/>
    <property type="match status" value="1"/>
</dbReference>
<feature type="transmembrane region" description="Helical" evidence="8">
    <location>
        <begin position="20"/>
        <end position="40"/>
    </location>
</feature>
<reference evidence="11" key="1">
    <citation type="submission" date="2017-05" db="EMBL/GenBank/DDBJ databases">
        <title>Complete and WGS of Bordetella genogroups.</title>
        <authorList>
            <person name="Spilker T."/>
            <person name="Lipuma J."/>
        </authorList>
    </citation>
    <scope>NUCLEOTIDE SEQUENCE [LARGE SCALE GENOMIC DNA]</scope>
    <source>
        <strain evidence="11">AU16122</strain>
    </source>
</reference>
<dbReference type="GO" id="GO:0022857">
    <property type="term" value="F:transmembrane transporter activity"/>
    <property type="evidence" value="ECO:0007669"/>
    <property type="project" value="InterPro"/>
</dbReference>
<dbReference type="SUPFAM" id="SSF161098">
    <property type="entry name" value="MetI-like"/>
    <property type="match status" value="1"/>
</dbReference>
<dbReference type="RefSeq" id="WP_094853115.1">
    <property type="nucleotide sequence ID" value="NZ_NEVM01000002.1"/>
</dbReference>
<dbReference type="PROSITE" id="PS50928">
    <property type="entry name" value="ABC_TM1"/>
    <property type="match status" value="1"/>
</dbReference>
<evidence type="ECO:0000256" key="5">
    <source>
        <dbReference type="ARBA" id="ARBA00022692"/>
    </source>
</evidence>
<comment type="similarity">
    <text evidence="2">Belongs to the binding-protein-dependent transport system permease family. HisMQ subfamily.</text>
</comment>
<evidence type="ECO:0000256" key="2">
    <source>
        <dbReference type="ARBA" id="ARBA00010072"/>
    </source>
</evidence>
<feature type="domain" description="ABC transmembrane type-1" evidence="9">
    <location>
        <begin position="16"/>
        <end position="213"/>
    </location>
</feature>
<comment type="caution">
    <text evidence="10">The sequence shown here is derived from an EMBL/GenBank/DDBJ whole genome shotgun (WGS) entry which is preliminary data.</text>
</comment>
<dbReference type="AlphaFoldDB" id="A0A261S9P8"/>
<protein>
    <submittedName>
        <fullName evidence="10">ABC transporter permease</fullName>
    </submittedName>
</protein>
<accession>A0A261S9P8</accession>
<keyword evidence="7 8" id="KW-0472">Membrane</keyword>
<evidence type="ECO:0000256" key="3">
    <source>
        <dbReference type="ARBA" id="ARBA00022448"/>
    </source>
</evidence>
<keyword evidence="5 8" id="KW-0812">Transmembrane</keyword>
<name>A0A261S9P8_9BORD</name>
<proteinExistence type="inferred from homology"/>
<dbReference type="InterPro" id="IPR000515">
    <property type="entry name" value="MetI-like"/>
</dbReference>
<evidence type="ECO:0000256" key="4">
    <source>
        <dbReference type="ARBA" id="ARBA00022475"/>
    </source>
</evidence>
<dbReference type="PANTHER" id="PTHR30614">
    <property type="entry name" value="MEMBRANE COMPONENT OF AMINO ACID ABC TRANSPORTER"/>
    <property type="match status" value="1"/>
</dbReference>
<evidence type="ECO:0000256" key="6">
    <source>
        <dbReference type="ARBA" id="ARBA00022989"/>
    </source>
</evidence>
<evidence type="ECO:0000259" key="9">
    <source>
        <dbReference type="PROSITE" id="PS50928"/>
    </source>
</evidence>
<organism evidence="10 11">
    <name type="scientific">Bordetella genomosp. 10</name>
    <dbReference type="NCBI Taxonomy" id="1416804"/>
    <lineage>
        <taxon>Bacteria</taxon>
        <taxon>Pseudomonadati</taxon>
        <taxon>Pseudomonadota</taxon>
        <taxon>Betaproteobacteria</taxon>
        <taxon>Burkholderiales</taxon>
        <taxon>Alcaligenaceae</taxon>
        <taxon>Bordetella</taxon>
    </lineage>
</organism>
<keyword evidence="3 8" id="KW-0813">Transport</keyword>
<evidence type="ECO:0000313" key="10">
    <source>
        <dbReference type="EMBL" id="OZI34114.1"/>
    </source>
</evidence>
<dbReference type="Pfam" id="PF00528">
    <property type="entry name" value="BPD_transp_1"/>
    <property type="match status" value="1"/>
</dbReference>
<sequence length="229" mass="25604">MSLLDASQYQTLLSGMVTTVQLFLVAWVMAFAVAILLTVVRATELAPCRWFVDAYVEYHRNVPLLVQVLFWYFGMPELLPEGFRGWLYQHNAEMSLAAIALALGSAAYIAEDIRSGLRAIPYTQFEAARALGASYLQCMRFVIVPQAVRISIPPLVSRALLLFKNTSVAMAIGVMELTYQAREIENETYRTFATFGAATVMYLIGSLLIMFIGWRVNARYKLNRGGHGA</sequence>
<comment type="subcellular location">
    <subcellularLocation>
        <location evidence="1">Cell inner membrane</location>
        <topology evidence="1">Multi-pass membrane protein</topology>
    </subcellularLocation>
    <subcellularLocation>
        <location evidence="8">Cell membrane</location>
        <topology evidence="8">Multi-pass membrane protein</topology>
    </subcellularLocation>
</comment>
<gene>
    <name evidence="10" type="ORF">CAL29_11195</name>
</gene>
<feature type="transmembrane region" description="Helical" evidence="8">
    <location>
        <begin position="191"/>
        <end position="214"/>
    </location>
</feature>
<keyword evidence="6 8" id="KW-1133">Transmembrane helix</keyword>
<keyword evidence="4" id="KW-1003">Cell membrane</keyword>
<dbReference type="InterPro" id="IPR035906">
    <property type="entry name" value="MetI-like_sf"/>
</dbReference>
<dbReference type="InterPro" id="IPR010065">
    <property type="entry name" value="AA_ABC_transptr_permease_3TM"/>
</dbReference>
<evidence type="ECO:0000256" key="7">
    <source>
        <dbReference type="ARBA" id="ARBA00023136"/>
    </source>
</evidence>
<dbReference type="NCBIfam" id="TIGR01726">
    <property type="entry name" value="HEQRo_perm_3TM"/>
    <property type="match status" value="1"/>
</dbReference>
<dbReference type="EMBL" id="NEVM01000002">
    <property type="protein sequence ID" value="OZI34114.1"/>
    <property type="molecule type" value="Genomic_DNA"/>
</dbReference>
<evidence type="ECO:0000256" key="1">
    <source>
        <dbReference type="ARBA" id="ARBA00004429"/>
    </source>
</evidence>
<dbReference type="Proteomes" id="UP000216020">
    <property type="component" value="Unassembled WGS sequence"/>
</dbReference>